<feature type="region of interest" description="Disordered" evidence="1">
    <location>
        <begin position="35"/>
        <end position="118"/>
    </location>
</feature>
<reference evidence="3" key="1">
    <citation type="journal article" date="2021" name="Front. Microbiol.">
        <title>Comprehensive Comparative Genomics and Phenotyping of Methylobacterium Species.</title>
        <authorList>
            <person name="Alessa O."/>
            <person name="Ogura Y."/>
            <person name="Fujitani Y."/>
            <person name="Takami H."/>
            <person name="Hayashi T."/>
            <person name="Sahin N."/>
            <person name="Tani A."/>
        </authorList>
    </citation>
    <scope>NUCLEOTIDE SEQUENCE</scope>
    <source>
        <strain evidence="3">DSM 17168</strain>
    </source>
</reference>
<organism evidence="3 4">
    <name type="scientific">Methylobacterium isbiliense</name>
    <dbReference type="NCBI Taxonomy" id="315478"/>
    <lineage>
        <taxon>Bacteria</taxon>
        <taxon>Pseudomonadati</taxon>
        <taxon>Pseudomonadota</taxon>
        <taxon>Alphaproteobacteria</taxon>
        <taxon>Hyphomicrobiales</taxon>
        <taxon>Methylobacteriaceae</taxon>
        <taxon>Methylobacterium</taxon>
    </lineage>
</organism>
<gene>
    <name evidence="3" type="ORF">GMJLKIPL_5118</name>
</gene>
<proteinExistence type="predicted"/>
<feature type="signal peptide" evidence="2">
    <location>
        <begin position="1"/>
        <end position="22"/>
    </location>
</feature>
<comment type="caution">
    <text evidence="3">The sequence shown here is derived from an EMBL/GenBank/DDBJ whole genome shotgun (WGS) entry which is preliminary data.</text>
</comment>
<protein>
    <submittedName>
        <fullName evidence="3">Uncharacterized protein</fullName>
    </submittedName>
</protein>
<accession>A0ABQ4SJ34</accession>
<feature type="chain" id="PRO_5045205184" evidence="2">
    <location>
        <begin position="23"/>
        <end position="132"/>
    </location>
</feature>
<evidence type="ECO:0000313" key="3">
    <source>
        <dbReference type="EMBL" id="GJE03167.1"/>
    </source>
</evidence>
<keyword evidence="2" id="KW-0732">Signal</keyword>
<feature type="compositionally biased region" description="Polar residues" evidence="1">
    <location>
        <begin position="62"/>
        <end position="72"/>
    </location>
</feature>
<feature type="compositionally biased region" description="Low complexity" evidence="1">
    <location>
        <begin position="79"/>
        <end position="96"/>
    </location>
</feature>
<evidence type="ECO:0000313" key="4">
    <source>
        <dbReference type="Proteomes" id="UP001055153"/>
    </source>
</evidence>
<dbReference type="RefSeq" id="WP_238240564.1">
    <property type="nucleotide sequence ID" value="NZ_BPQQ01000069.1"/>
</dbReference>
<dbReference type="Proteomes" id="UP001055153">
    <property type="component" value="Unassembled WGS sequence"/>
</dbReference>
<reference evidence="3" key="2">
    <citation type="submission" date="2021-08" db="EMBL/GenBank/DDBJ databases">
        <authorList>
            <person name="Tani A."/>
            <person name="Ola A."/>
            <person name="Ogura Y."/>
            <person name="Katsura K."/>
            <person name="Hayashi T."/>
        </authorList>
    </citation>
    <scope>NUCLEOTIDE SEQUENCE</scope>
    <source>
        <strain evidence="3">DSM 17168</strain>
    </source>
</reference>
<sequence length="132" mass="13356">MKLRLSLAAGLIGTLAALPAAAASCEQEIAALEPRLSEQTRDVISTSTASKEVSSRREAQGEQAQARNTTPSALPKGPEPGSAEAKAAAEAGTGTSVMQARASLNQAREAAKKGDEAGCRKALGEARAQLGG</sequence>
<keyword evidence="4" id="KW-1185">Reference proteome</keyword>
<feature type="compositionally biased region" description="Polar residues" evidence="1">
    <location>
        <begin position="42"/>
        <end position="52"/>
    </location>
</feature>
<dbReference type="EMBL" id="BPQQ01000069">
    <property type="protein sequence ID" value="GJE03167.1"/>
    <property type="molecule type" value="Genomic_DNA"/>
</dbReference>
<evidence type="ECO:0000256" key="2">
    <source>
        <dbReference type="SAM" id="SignalP"/>
    </source>
</evidence>
<dbReference type="PROSITE" id="PS51257">
    <property type="entry name" value="PROKAR_LIPOPROTEIN"/>
    <property type="match status" value="1"/>
</dbReference>
<name>A0ABQ4SJ34_9HYPH</name>
<feature type="compositionally biased region" description="Basic and acidic residues" evidence="1">
    <location>
        <begin position="109"/>
        <end position="118"/>
    </location>
</feature>
<evidence type="ECO:0000256" key="1">
    <source>
        <dbReference type="SAM" id="MobiDB-lite"/>
    </source>
</evidence>